<dbReference type="STRING" id="27835.A0A0N4XHM1"/>
<gene>
    <name evidence="3" type="ORF">NBR_LOCUS2024</name>
</gene>
<dbReference type="Pfam" id="PF01391">
    <property type="entry name" value="Collagen"/>
    <property type="match status" value="1"/>
</dbReference>
<proteinExistence type="predicted"/>
<feature type="region of interest" description="Disordered" evidence="2">
    <location>
        <begin position="1"/>
        <end position="62"/>
    </location>
</feature>
<dbReference type="WBParaSite" id="NBR_0000202301-mRNA-1">
    <property type="protein sequence ID" value="NBR_0000202301-mRNA-1"/>
    <property type="gene ID" value="NBR_0000202301"/>
</dbReference>
<organism evidence="5">
    <name type="scientific">Nippostrongylus brasiliensis</name>
    <name type="common">Rat hookworm</name>
    <dbReference type="NCBI Taxonomy" id="27835"/>
    <lineage>
        <taxon>Eukaryota</taxon>
        <taxon>Metazoa</taxon>
        <taxon>Ecdysozoa</taxon>
        <taxon>Nematoda</taxon>
        <taxon>Chromadorea</taxon>
        <taxon>Rhabditida</taxon>
        <taxon>Rhabditina</taxon>
        <taxon>Rhabditomorpha</taxon>
        <taxon>Strongyloidea</taxon>
        <taxon>Heligmosomidae</taxon>
        <taxon>Nippostrongylus</taxon>
    </lineage>
</organism>
<evidence type="ECO:0000313" key="5">
    <source>
        <dbReference type="WBParaSite" id="NBR_0000202301-mRNA-1"/>
    </source>
</evidence>
<dbReference type="InterPro" id="IPR008160">
    <property type="entry name" value="Collagen"/>
</dbReference>
<evidence type="ECO:0000313" key="3">
    <source>
        <dbReference type="EMBL" id="VDL65613.1"/>
    </source>
</evidence>
<evidence type="ECO:0000313" key="4">
    <source>
        <dbReference type="Proteomes" id="UP000271162"/>
    </source>
</evidence>
<feature type="compositionally biased region" description="Low complexity" evidence="2">
    <location>
        <begin position="7"/>
        <end position="23"/>
    </location>
</feature>
<keyword evidence="4" id="KW-1185">Reference proteome</keyword>
<evidence type="ECO:0000256" key="2">
    <source>
        <dbReference type="SAM" id="MobiDB-lite"/>
    </source>
</evidence>
<evidence type="ECO:0000256" key="1">
    <source>
        <dbReference type="ARBA" id="ARBA00022737"/>
    </source>
</evidence>
<reference evidence="3 4" key="2">
    <citation type="submission" date="2018-11" db="EMBL/GenBank/DDBJ databases">
        <authorList>
            <consortium name="Pathogen Informatics"/>
        </authorList>
    </citation>
    <scope>NUCLEOTIDE SEQUENCE [LARGE SCALE GENOMIC DNA]</scope>
</reference>
<name>A0A0N4XHM1_NIPBR</name>
<dbReference type="Proteomes" id="UP000271162">
    <property type="component" value="Unassembled WGS sequence"/>
</dbReference>
<accession>A0A0N4XHM1</accession>
<sequence>MRGNDGSPGMPGQMGPPGTNGMPGSRGQDGHPGANGMPGRPGKDSHYCPCPRRSGRAKKKKV</sequence>
<keyword evidence="1" id="KW-0677">Repeat</keyword>
<dbReference type="AlphaFoldDB" id="A0A0N4XHM1"/>
<protein>
    <submittedName>
        <fullName evidence="5">Collagen triple helix repeat protein</fullName>
    </submittedName>
</protein>
<reference evidence="5" key="1">
    <citation type="submission" date="2017-02" db="UniProtKB">
        <authorList>
            <consortium name="WormBaseParasite"/>
        </authorList>
    </citation>
    <scope>IDENTIFICATION</scope>
</reference>
<feature type="compositionally biased region" description="Basic residues" evidence="2">
    <location>
        <begin position="53"/>
        <end position="62"/>
    </location>
</feature>
<dbReference type="EMBL" id="UYSL01002006">
    <property type="protein sequence ID" value="VDL65613.1"/>
    <property type="molecule type" value="Genomic_DNA"/>
</dbReference>